<dbReference type="SUPFAM" id="SSF50978">
    <property type="entry name" value="WD40 repeat-like"/>
    <property type="match status" value="1"/>
</dbReference>
<dbReference type="InterPro" id="IPR001680">
    <property type="entry name" value="WD40_rpt"/>
</dbReference>
<accession>A0AAD9GVE3</accession>
<dbReference type="EMBL" id="JASMQC010000004">
    <property type="protein sequence ID" value="KAK1945809.1"/>
    <property type="molecule type" value="Genomic_DNA"/>
</dbReference>
<dbReference type="InterPro" id="IPR036034">
    <property type="entry name" value="PDZ_sf"/>
</dbReference>
<dbReference type="AlphaFoldDB" id="A0AAD9GVE3"/>
<dbReference type="Gene3D" id="3.50.30.30">
    <property type="match status" value="1"/>
</dbReference>
<feature type="repeat" description="WD" evidence="3">
    <location>
        <begin position="244"/>
        <end position="285"/>
    </location>
</feature>
<keyword evidence="2" id="KW-0677">Repeat</keyword>
<dbReference type="GO" id="GO:0017070">
    <property type="term" value="F:U6 snRNA binding"/>
    <property type="evidence" value="ECO:0007669"/>
    <property type="project" value="TreeGrafter"/>
</dbReference>
<evidence type="ECO:0000259" key="4">
    <source>
        <dbReference type="PROSITE" id="PS50106"/>
    </source>
</evidence>
<name>A0AAD9GVE3_9STRA</name>
<feature type="domain" description="PDZ" evidence="4">
    <location>
        <begin position="588"/>
        <end position="670"/>
    </location>
</feature>
<keyword evidence="6" id="KW-1185">Reference proteome</keyword>
<evidence type="ECO:0000313" key="5">
    <source>
        <dbReference type="EMBL" id="KAK1945809.1"/>
    </source>
</evidence>
<feature type="repeat" description="WD" evidence="3">
    <location>
        <begin position="508"/>
        <end position="549"/>
    </location>
</feature>
<dbReference type="PANTHER" id="PTHR19846">
    <property type="entry name" value="WD40 REPEAT PROTEIN"/>
    <property type="match status" value="1"/>
</dbReference>
<gene>
    <name evidence="5" type="ORF">P3T76_002857</name>
</gene>
<dbReference type="InterPro" id="IPR020472">
    <property type="entry name" value="WD40_PAC1"/>
</dbReference>
<dbReference type="SUPFAM" id="SSF50156">
    <property type="entry name" value="PDZ domain-like"/>
    <property type="match status" value="1"/>
</dbReference>
<dbReference type="PANTHER" id="PTHR19846:SF0">
    <property type="entry name" value="PRE-MRNA PROCESSING FACTOR 4"/>
    <property type="match status" value="1"/>
</dbReference>
<dbReference type="Gene3D" id="4.10.280.110">
    <property type="entry name" value="Pre-mRNA processing factor 4 domain"/>
    <property type="match status" value="1"/>
</dbReference>
<dbReference type="Proteomes" id="UP001259832">
    <property type="component" value="Unassembled WGS sequence"/>
</dbReference>
<dbReference type="PROSITE" id="PS00678">
    <property type="entry name" value="WD_REPEATS_1"/>
    <property type="match status" value="2"/>
</dbReference>
<dbReference type="CDD" id="cd00200">
    <property type="entry name" value="WD40"/>
    <property type="match status" value="1"/>
</dbReference>
<dbReference type="InterPro" id="IPR014906">
    <property type="entry name" value="PRP4-like"/>
</dbReference>
<keyword evidence="1 3" id="KW-0853">WD repeat</keyword>
<dbReference type="SUPFAM" id="SSF158230">
    <property type="entry name" value="PRP4-like"/>
    <property type="match status" value="1"/>
</dbReference>
<evidence type="ECO:0000256" key="3">
    <source>
        <dbReference type="PROSITE-ProRule" id="PRU00221"/>
    </source>
</evidence>
<keyword evidence="5" id="KW-0687">Ribonucleoprotein</keyword>
<feature type="repeat" description="WD" evidence="3">
    <location>
        <begin position="286"/>
        <end position="338"/>
    </location>
</feature>
<feature type="repeat" description="WD" evidence="3">
    <location>
        <begin position="465"/>
        <end position="507"/>
    </location>
</feature>
<sequence length="1144" mass="124842">MATTMGERKGIYFGAIDASAGDMVPSSVRSANGEGRMASNLEAAIRAGNVNVSDNVETEVLELSESSRAAQEKHAQLLRRMEAEKRARSIAVPTIVEEVIRRLRQLGEPITLFGEGPADRRERLREILSRLELEAEETGFVHQVLADFQKQEGGAVAGGLGAATEASTTGKSTKPQENQLFYVPIKNAALKNARATIFSHTTSVVGARLKRERQERQVSAEERADRHAAELYATALKMANIASQNGDVRPLANVRYSADGAHVATGSWSSLVKVWDATNANEVKVFRGHEDRVTGVAWHPSNAFSDMTDGEDSVCLCSGSADGTARLWSASRNEPLAVLQGHKARLGKVAFHPLGNYVGTTSFDHTWRLWDVATAQELLLQEGHFKEVYAIAFQRDGALAATGDLNGNGRVWDLRSGKAILPLQGHSKQILSMDFAANGVQLASGSDDRSVRIWDLRQQKCLYMIPAHSGLVSEVRFSPTSSELLLSASYDSSLKLWRTRDWKLMATLRGHDGKIMSADFAPDEKHVVSCGFDRTFKIWAHENESRTMTTFALVHLSIALVSILVHVSFGDTATATATASTCSLEAQQFSVVVATSASLGLRLSDKLEVLEFVADSEGRGRAVEASGLAEIGDRLIAVNDVLLEGYSLQKAVGELQAAELPRTLRFQTHDGRCIQPLAAAMKESVIEAATGSTVTYNPTDEEIFDFVVSSVGDKETELKMYAVLSSDGSPPSCAFRELILARPFDACAPLSINVTDKYVLVPSVFGCPMHQKAAIADEAGAKGVVFVQRVGEKPMRVRIPPPSSLPHPIRIPLVMVSTDSGGRLLEQMANLRPDENQQLRFVFSSACAVDRFAVHPSEYDPLRRSAAFLIDDASAGFLSISVATSAETELIADTYEFLKPADYSLDRSGGGANLPIGRHDLIFPGPKALNPCEADQMHISPPSRKGMLTGSFVAIQLRDPKGPRGCSLVRQLAYFEARRPEGIILGDQRFPHAANSLAAAIAVQQVSIPVIFISITAFRTIRQKLRELEANAEINTSHEDTTPHIHVEFSGENALEHQWKELAGLTVESNWPATEAARDRLFHRMLKDQATLDDHDLQLSLVKNERYEALVASYWNAQRYYSARADEALNSEQGQSGSDSEDEK</sequence>
<dbReference type="SMART" id="SM00320">
    <property type="entry name" value="WD40"/>
    <property type="match status" value="7"/>
</dbReference>
<dbReference type="GO" id="GO:0000398">
    <property type="term" value="P:mRNA splicing, via spliceosome"/>
    <property type="evidence" value="ECO:0007669"/>
    <property type="project" value="TreeGrafter"/>
</dbReference>
<dbReference type="PRINTS" id="PR00320">
    <property type="entry name" value="GPROTEINBRPT"/>
</dbReference>
<proteinExistence type="predicted"/>
<dbReference type="FunFam" id="2.130.10.10:FF:000411">
    <property type="entry name" value="U4/U6 small nuclear ribonucleoprotein Prp4"/>
    <property type="match status" value="1"/>
</dbReference>
<dbReference type="Gene3D" id="2.130.10.10">
    <property type="entry name" value="YVTN repeat-like/Quinoprotein amine dehydrogenase"/>
    <property type="match status" value="2"/>
</dbReference>
<dbReference type="PROSITE" id="PS50294">
    <property type="entry name" value="WD_REPEATS_REGION"/>
    <property type="match status" value="5"/>
</dbReference>
<dbReference type="SMART" id="SM00500">
    <property type="entry name" value="SFM"/>
    <property type="match status" value="1"/>
</dbReference>
<evidence type="ECO:0000256" key="1">
    <source>
        <dbReference type="ARBA" id="ARBA00022574"/>
    </source>
</evidence>
<dbReference type="Pfam" id="PF02225">
    <property type="entry name" value="PA"/>
    <property type="match status" value="1"/>
</dbReference>
<dbReference type="InterPro" id="IPR001478">
    <property type="entry name" value="PDZ"/>
</dbReference>
<dbReference type="FunFam" id="4.10.280.110:FF:000006">
    <property type="entry name" value="U4/U6 small nuclear ribonucleoprotein Prp4"/>
    <property type="match status" value="1"/>
</dbReference>
<reference evidence="5" key="1">
    <citation type="submission" date="2023-08" db="EMBL/GenBank/DDBJ databases">
        <title>Reference Genome Resource for the Citrus Pathogen Phytophthora citrophthora.</title>
        <authorList>
            <person name="Moller H."/>
            <person name="Coetzee B."/>
            <person name="Rose L.J."/>
            <person name="Van Niekerk J.M."/>
        </authorList>
    </citation>
    <scope>NUCLEOTIDE SEQUENCE</scope>
    <source>
        <strain evidence="5">STE-U-9442</strain>
    </source>
</reference>
<feature type="repeat" description="WD" evidence="3">
    <location>
        <begin position="423"/>
        <end position="464"/>
    </location>
</feature>
<comment type="caution">
    <text evidence="5">The sequence shown here is derived from an EMBL/GenBank/DDBJ whole genome shotgun (WGS) entry which is preliminary data.</text>
</comment>
<dbReference type="PROSITE" id="PS50082">
    <property type="entry name" value="WD_REPEATS_2"/>
    <property type="match status" value="7"/>
</dbReference>
<dbReference type="GO" id="GO:0046540">
    <property type="term" value="C:U4/U6 x U5 tri-snRNP complex"/>
    <property type="evidence" value="ECO:0007669"/>
    <property type="project" value="TreeGrafter"/>
</dbReference>
<organism evidence="5 6">
    <name type="scientific">Phytophthora citrophthora</name>
    <dbReference type="NCBI Taxonomy" id="4793"/>
    <lineage>
        <taxon>Eukaryota</taxon>
        <taxon>Sar</taxon>
        <taxon>Stramenopiles</taxon>
        <taxon>Oomycota</taxon>
        <taxon>Peronosporomycetes</taxon>
        <taxon>Peronosporales</taxon>
        <taxon>Peronosporaceae</taxon>
        <taxon>Phytophthora</taxon>
    </lineage>
</organism>
<dbReference type="Pfam" id="PF00400">
    <property type="entry name" value="WD40"/>
    <property type="match status" value="7"/>
</dbReference>
<evidence type="ECO:0000256" key="2">
    <source>
        <dbReference type="ARBA" id="ARBA00022737"/>
    </source>
</evidence>
<dbReference type="InterPro" id="IPR019775">
    <property type="entry name" value="WD40_repeat_CS"/>
</dbReference>
<dbReference type="InterPro" id="IPR015943">
    <property type="entry name" value="WD40/YVTN_repeat-like_dom_sf"/>
</dbReference>
<dbReference type="InterPro" id="IPR003137">
    <property type="entry name" value="PA_domain"/>
</dbReference>
<protein>
    <submittedName>
        <fullName evidence="5">U4/U6 small nuclear ribonucleoprotein Prp4</fullName>
    </submittedName>
</protein>
<dbReference type="InterPro" id="IPR036322">
    <property type="entry name" value="WD40_repeat_dom_sf"/>
</dbReference>
<feature type="repeat" description="WD" evidence="3">
    <location>
        <begin position="339"/>
        <end position="380"/>
    </location>
</feature>
<dbReference type="InterPro" id="IPR036285">
    <property type="entry name" value="PRP4-like_sf"/>
</dbReference>
<dbReference type="GO" id="GO:0030621">
    <property type="term" value="F:U4 snRNA binding"/>
    <property type="evidence" value="ECO:0007669"/>
    <property type="project" value="TreeGrafter"/>
</dbReference>
<dbReference type="Pfam" id="PF08799">
    <property type="entry name" value="PRP4"/>
    <property type="match status" value="1"/>
</dbReference>
<evidence type="ECO:0000313" key="6">
    <source>
        <dbReference type="Proteomes" id="UP001259832"/>
    </source>
</evidence>
<feature type="repeat" description="WD" evidence="3">
    <location>
        <begin position="381"/>
        <end position="422"/>
    </location>
</feature>
<dbReference type="PROSITE" id="PS50106">
    <property type="entry name" value="PDZ"/>
    <property type="match status" value="1"/>
</dbReference>